<organism evidence="2 3">
    <name type="scientific">Linnemannia gamsii</name>
    <dbReference type="NCBI Taxonomy" id="64522"/>
    <lineage>
        <taxon>Eukaryota</taxon>
        <taxon>Fungi</taxon>
        <taxon>Fungi incertae sedis</taxon>
        <taxon>Mucoromycota</taxon>
        <taxon>Mortierellomycotina</taxon>
        <taxon>Mortierellomycetes</taxon>
        <taxon>Mortierellales</taxon>
        <taxon>Mortierellaceae</taxon>
        <taxon>Linnemannia</taxon>
    </lineage>
</organism>
<protein>
    <submittedName>
        <fullName evidence="2">Uncharacterized protein</fullName>
    </submittedName>
</protein>
<dbReference type="Proteomes" id="UP001194696">
    <property type="component" value="Unassembled WGS sequence"/>
</dbReference>
<reference evidence="2 3" key="1">
    <citation type="journal article" date="2020" name="Fungal Divers.">
        <title>Resolving the Mortierellaceae phylogeny through synthesis of multi-gene phylogenetics and phylogenomics.</title>
        <authorList>
            <person name="Vandepol N."/>
            <person name="Liber J."/>
            <person name="Desiro A."/>
            <person name="Na H."/>
            <person name="Kennedy M."/>
            <person name="Barry K."/>
            <person name="Grigoriev I.V."/>
            <person name="Miller A.N."/>
            <person name="O'Donnell K."/>
            <person name="Stajich J.E."/>
            <person name="Bonito G."/>
        </authorList>
    </citation>
    <scope>NUCLEOTIDE SEQUENCE [LARGE SCALE GENOMIC DNA]</scope>
    <source>
        <strain evidence="2 3">AD045</strain>
    </source>
</reference>
<accession>A0ABQ7K887</accession>
<evidence type="ECO:0000256" key="1">
    <source>
        <dbReference type="SAM" id="MobiDB-lite"/>
    </source>
</evidence>
<evidence type="ECO:0000313" key="2">
    <source>
        <dbReference type="EMBL" id="KAG0292837.1"/>
    </source>
</evidence>
<keyword evidence="3" id="KW-1185">Reference proteome</keyword>
<gene>
    <name evidence="2" type="ORF">BGZ96_003608</name>
</gene>
<proteinExistence type="predicted"/>
<sequence length="200" mass="22803">MSEPTQPQQQEPRSGPRTLRNYIRESFRNLDLLEGQQRDYIEAYLTTPPGSAPSNTTNNNISPTFLSRGNDLERRNLLDFRRTYHASLTNLRDLIVQLPEDQVVARKRYLRHLLVRIDRMLDRMNIELKKSKAAAAAIGDAGPAEAGAFVSVGDREKRRRVHEGRGGVDGGGNHFQVILTMHQDLMTRLTCLFNELSNKY</sequence>
<dbReference type="EMBL" id="JAAAIM010000179">
    <property type="protein sequence ID" value="KAG0292837.1"/>
    <property type="molecule type" value="Genomic_DNA"/>
</dbReference>
<feature type="region of interest" description="Disordered" evidence="1">
    <location>
        <begin position="47"/>
        <end position="67"/>
    </location>
</feature>
<name>A0ABQ7K887_9FUNG</name>
<evidence type="ECO:0000313" key="3">
    <source>
        <dbReference type="Proteomes" id="UP001194696"/>
    </source>
</evidence>
<comment type="caution">
    <text evidence="2">The sequence shown here is derived from an EMBL/GenBank/DDBJ whole genome shotgun (WGS) entry which is preliminary data.</text>
</comment>